<evidence type="ECO:0000256" key="2">
    <source>
        <dbReference type="RuleBase" id="RU003749"/>
    </source>
</evidence>
<evidence type="ECO:0000313" key="4">
    <source>
        <dbReference type="EMBL" id="KAA9379642.1"/>
    </source>
</evidence>
<comment type="similarity">
    <text evidence="1 2">Belongs to the anti-sigma-factor antagonist family.</text>
</comment>
<dbReference type="Pfam" id="PF01740">
    <property type="entry name" value="STAS"/>
    <property type="match status" value="1"/>
</dbReference>
<reference evidence="4 5" key="1">
    <citation type="submission" date="2019-09" db="EMBL/GenBank/DDBJ databases">
        <title>Screening of Novel Bioactive Compounds from Soil-Associated.</title>
        <authorList>
            <person name="Gong X."/>
        </authorList>
    </citation>
    <scope>NUCLEOTIDE SEQUENCE [LARGE SCALE GENOMIC DNA]</scope>
    <source>
        <strain evidence="4 5">Gxj-6</strain>
    </source>
</reference>
<dbReference type="Proteomes" id="UP000327011">
    <property type="component" value="Unassembled WGS sequence"/>
</dbReference>
<organism evidence="4 5">
    <name type="scientific">Microbispora cellulosiformans</name>
    <dbReference type="NCBI Taxonomy" id="2614688"/>
    <lineage>
        <taxon>Bacteria</taxon>
        <taxon>Bacillati</taxon>
        <taxon>Actinomycetota</taxon>
        <taxon>Actinomycetes</taxon>
        <taxon>Streptosporangiales</taxon>
        <taxon>Streptosporangiaceae</taxon>
        <taxon>Microbispora</taxon>
    </lineage>
</organism>
<dbReference type="EMBL" id="VYTZ01000003">
    <property type="protein sequence ID" value="KAA9379642.1"/>
    <property type="molecule type" value="Genomic_DNA"/>
</dbReference>
<dbReference type="AlphaFoldDB" id="A0A5J5K597"/>
<evidence type="ECO:0000256" key="1">
    <source>
        <dbReference type="ARBA" id="ARBA00009013"/>
    </source>
</evidence>
<dbReference type="RefSeq" id="WP_150932831.1">
    <property type="nucleotide sequence ID" value="NZ_VYTZ01000003.1"/>
</dbReference>
<gene>
    <name evidence="4" type="ORF">F5972_08290</name>
</gene>
<comment type="caution">
    <text evidence="4">The sequence shown here is derived from an EMBL/GenBank/DDBJ whole genome shotgun (WGS) entry which is preliminary data.</text>
</comment>
<feature type="domain" description="STAS" evidence="3">
    <location>
        <begin position="15"/>
        <end position="110"/>
    </location>
</feature>
<dbReference type="InterPro" id="IPR002645">
    <property type="entry name" value="STAS_dom"/>
</dbReference>
<keyword evidence="5" id="KW-1185">Reference proteome</keyword>
<dbReference type="PANTHER" id="PTHR33495:SF2">
    <property type="entry name" value="ANTI-SIGMA FACTOR ANTAGONIST TM_1081-RELATED"/>
    <property type="match status" value="1"/>
</dbReference>
<dbReference type="InterPro" id="IPR036513">
    <property type="entry name" value="STAS_dom_sf"/>
</dbReference>
<dbReference type="PANTHER" id="PTHR33495">
    <property type="entry name" value="ANTI-SIGMA FACTOR ANTAGONIST TM_1081-RELATED-RELATED"/>
    <property type="match status" value="1"/>
</dbReference>
<evidence type="ECO:0000259" key="3">
    <source>
        <dbReference type="PROSITE" id="PS50801"/>
    </source>
</evidence>
<protein>
    <recommendedName>
        <fullName evidence="2">Anti-sigma factor antagonist</fullName>
    </recommendedName>
</protein>
<dbReference type="SUPFAM" id="SSF52091">
    <property type="entry name" value="SpoIIaa-like"/>
    <property type="match status" value="1"/>
</dbReference>
<evidence type="ECO:0000313" key="5">
    <source>
        <dbReference type="Proteomes" id="UP000327011"/>
    </source>
</evidence>
<dbReference type="NCBIfam" id="TIGR00377">
    <property type="entry name" value="ant_ant_sig"/>
    <property type="match status" value="1"/>
</dbReference>
<dbReference type="Gene3D" id="3.30.750.24">
    <property type="entry name" value="STAS domain"/>
    <property type="match status" value="1"/>
</dbReference>
<dbReference type="GO" id="GO:0043856">
    <property type="term" value="F:anti-sigma factor antagonist activity"/>
    <property type="evidence" value="ECO:0007669"/>
    <property type="project" value="InterPro"/>
</dbReference>
<name>A0A5J5K597_9ACTN</name>
<proteinExistence type="inferred from homology"/>
<dbReference type="PROSITE" id="PS50801">
    <property type="entry name" value="STAS"/>
    <property type="match status" value="1"/>
</dbReference>
<dbReference type="CDD" id="cd07043">
    <property type="entry name" value="STAS_anti-anti-sigma_factors"/>
    <property type="match status" value="1"/>
</dbReference>
<dbReference type="InterPro" id="IPR003658">
    <property type="entry name" value="Anti-sigma_ant"/>
</dbReference>
<accession>A0A5J5K597</accession>
<sequence length="110" mass="11536">MNHLRITTRPDGPRVVLVADGELDAASSDLLRAAFEEVVQAGQHTVVDVSALTFCDSSSLRLLLSLRDRCAAGGGRLVLAGARGVLARLLHITGLNRAFVLAESVEAAAC</sequence>